<dbReference type="Gene3D" id="2.20.28.10">
    <property type="match status" value="1"/>
</dbReference>
<reference evidence="3 4" key="1">
    <citation type="submission" date="2013-12" db="EMBL/GenBank/DDBJ databases">
        <authorList>
            <consortium name="DOE Joint Genome Institute"/>
            <person name="Smidt H."/>
            <person name="Huntemann M."/>
            <person name="Han J."/>
            <person name="Chen A."/>
            <person name="Kyrpides N."/>
            <person name="Mavromatis K."/>
            <person name="Markowitz V."/>
            <person name="Palaniappan K."/>
            <person name="Ivanova N."/>
            <person name="Schaumberg A."/>
            <person name="Pati A."/>
            <person name="Liolios K."/>
            <person name="Nordberg H.P."/>
            <person name="Cantor M.N."/>
            <person name="Hua S.X."/>
            <person name="Woyke T."/>
        </authorList>
    </citation>
    <scope>NUCLEOTIDE SEQUENCE [LARGE SCALE GENOMIC DNA]</scope>
    <source>
        <strain evidence="4">DSM 15288</strain>
    </source>
</reference>
<sequence>MWKCSVCGYLHEGKEAPEKCPKCGVPKEKFSALSEEDAKKVYDSDRTNEIHMEIIELAMKIKDLAKEGIDINLDPPCVALFKQAQDEAWVIKQRSKAEIAGHVGKGKW</sequence>
<name>W0E8B1_9FIRM</name>
<dbReference type="GO" id="GO:0005506">
    <property type="term" value="F:iron ion binding"/>
    <property type="evidence" value="ECO:0007669"/>
    <property type="project" value="InterPro"/>
</dbReference>
<evidence type="ECO:0000313" key="4">
    <source>
        <dbReference type="Proteomes" id="UP000010847"/>
    </source>
</evidence>
<dbReference type="HOGENOM" id="CLU_2154004_0_0_9"/>
<dbReference type="CDD" id="cd00729">
    <property type="entry name" value="rubredoxin_SM"/>
    <property type="match status" value="1"/>
</dbReference>
<dbReference type="STRING" id="871968.DESME_07960"/>
<organism evidence="3 4">
    <name type="scientific">Desulfitobacterium metallireducens DSM 15288</name>
    <dbReference type="NCBI Taxonomy" id="871968"/>
    <lineage>
        <taxon>Bacteria</taxon>
        <taxon>Bacillati</taxon>
        <taxon>Bacillota</taxon>
        <taxon>Clostridia</taxon>
        <taxon>Eubacteriales</taxon>
        <taxon>Desulfitobacteriaceae</taxon>
        <taxon>Desulfitobacterium</taxon>
    </lineage>
</organism>
<evidence type="ECO:0000313" key="3">
    <source>
        <dbReference type="EMBL" id="AHF07007.1"/>
    </source>
</evidence>
<dbReference type="InterPro" id="IPR024934">
    <property type="entry name" value="Rubredoxin-like_dom"/>
</dbReference>
<dbReference type="Proteomes" id="UP000010847">
    <property type="component" value="Chromosome"/>
</dbReference>
<accession>W0E8B1</accession>
<evidence type="ECO:0000256" key="1">
    <source>
        <dbReference type="ARBA" id="ARBA00001965"/>
    </source>
</evidence>
<dbReference type="InterPro" id="IPR048574">
    <property type="entry name" value="RUBY_RBDX"/>
</dbReference>
<evidence type="ECO:0000259" key="2">
    <source>
        <dbReference type="PROSITE" id="PS50903"/>
    </source>
</evidence>
<comment type="cofactor">
    <cofactor evidence="1">
        <name>Fe(3+)</name>
        <dbReference type="ChEBI" id="CHEBI:29034"/>
    </cofactor>
</comment>
<keyword evidence="4" id="KW-1185">Reference proteome</keyword>
<dbReference type="eggNOG" id="COG1592">
    <property type="taxonomic scope" value="Bacteria"/>
</dbReference>
<gene>
    <name evidence="3" type="ORF">DESME_07960</name>
</gene>
<dbReference type="EMBL" id="CP007032">
    <property type="protein sequence ID" value="AHF07007.1"/>
    <property type="molecule type" value="Genomic_DNA"/>
</dbReference>
<protein>
    <submittedName>
        <fullName evidence="3">Rubredoxin</fullName>
    </submittedName>
</protein>
<dbReference type="SUPFAM" id="SSF57802">
    <property type="entry name" value="Rubredoxin-like"/>
    <property type="match status" value="1"/>
</dbReference>
<dbReference type="Pfam" id="PF21349">
    <property type="entry name" value="RUBY_RBDX"/>
    <property type="match status" value="1"/>
</dbReference>
<dbReference type="AlphaFoldDB" id="W0E8B1"/>
<dbReference type="PROSITE" id="PS50903">
    <property type="entry name" value="RUBREDOXIN_LIKE"/>
    <property type="match status" value="1"/>
</dbReference>
<dbReference type="KEGG" id="dmt:DESME_07960"/>
<proteinExistence type="predicted"/>
<feature type="domain" description="Rubredoxin-like" evidence="2">
    <location>
        <begin position="2"/>
        <end position="33"/>
    </location>
</feature>